<dbReference type="GO" id="GO:0005737">
    <property type="term" value="C:cytoplasm"/>
    <property type="evidence" value="ECO:0000318"/>
    <property type="project" value="GO_Central"/>
</dbReference>
<keyword evidence="5" id="KW-0378">Hydrolase</keyword>
<evidence type="ECO:0000256" key="1">
    <source>
        <dbReference type="ARBA" id="ARBA00005771"/>
    </source>
</evidence>
<dbReference type="EMBL" id="KL402796">
    <property type="protein sequence ID" value="KEH16899.1"/>
    <property type="molecule type" value="Genomic_DNA"/>
</dbReference>
<dbReference type="SUPFAM" id="SSF52540">
    <property type="entry name" value="P-loop containing nucleoside triphosphate hydrolases"/>
    <property type="match status" value="1"/>
</dbReference>
<accession>G7IXE9</accession>
<dbReference type="KEGG" id="mtr:11405563"/>
<accession>A0A0C3VF91</accession>
<dbReference type="InterPro" id="IPR000863">
    <property type="entry name" value="Sulfotransferase_dom"/>
</dbReference>
<organism evidence="5 8">
    <name type="scientific">Medicago truncatula</name>
    <name type="common">Barrel medic</name>
    <name type="synonym">Medicago tribuloides</name>
    <dbReference type="NCBI Taxonomy" id="3880"/>
    <lineage>
        <taxon>Eukaryota</taxon>
        <taxon>Viridiplantae</taxon>
        <taxon>Streptophyta</taxon>
        <taxon>Embryophyta</taxon>
        <taxon>Tracheophyta</taxon>
        <taxon>Spermatophyta</taxon>
        <taxon>Magnoliopsida</taxon>
        <taxon>eudicotyledons</taxon>
        <taxon>Gunneridae</taxon>
        <taxon>Pentapetalae</taxon>
        <taxon>rosids</taxon>
        <taxon>fabids</taxon>
        <taxon>Fabales</taxon>
        <taxon>Fabaceae</taxon>
        <taxon>Papilionoideae</taxon>
        <taxon>50 kb inversion clade</taxon>
        <taxon>NPAAA clade</taxon>
        <taxon>Hologalegina</taxon>
        <taxon>IRL clade</taxon>
        <taxon>Trifolieae</taxon>
        <taxon>Medicago</taxon>
    </lineage>
</organism>
<dbReference type="EMBL" id="CM001219">
    <property type="protein sequence ID" value="AES70035.2"/>
    <property type="molecule type" value="Genomic_DNA"/>
</dbReference>
<evidence type="ECO:0000313" key="6">
    <source>
        <dbReference type="EMBL" id="KEH16899.1"/>
    </source>
</evidence>
<protein>
    <recommendedName>
        <fullName evidence="3">Sulfotransferase</fullName>
        <ecNumber evidence="3">2.8.2.-</ecNumber>
    </recommendedName>
</protein>
<dbReference type="EC" id="2.8.2.-" evidence="3"/>
<name>G7IXE9_MEDTR</name>
<evidence type="ECO:0000259" key="4">
    <source>
        <dbReference type="Pfam" id="PF00685"/>
    </source>
</evidence>
<dbReference type="HOGENOM" id="CLU_027239_0_1_1"/>
<evidence type="ECO:0000313" key="8">
    <source>
        <dbReference type="Proteomes" id="UP000002051"/>
    </source>
</evidence>
<keyword evidence="8" id="KW-1185">Reference proteome</keyword>
<dbReference type="AlphaFoldDB" id="G7IXE9"/>
<reference evidence="5 8" key="2">
    <citation type="journal article" date="2014" name="BMC Genomics">
        <title>An improved genome release (version Mt4.0) for the model legume Medicago truncatula.</title>
        <authorList>
            <person name="Tang H."/>
            <person name="Krishnakumar V."/>
            <person name="Bidwell S."/>
            <person name="Rosen B."/>
            <person name="Chan A."/>
            <person name="Zhou S."/>
            <person name="Gentzbittel L."/>
            <person name="Childs K.L."/>
            <person name="Yandell M."/>
            <person name="Gundlach H."/>
            <person name="Mayer K.F."/>
            <person name="Schwartz D.C."/>
            <person name="Town C.D."/>
        </authorList>
    </citation>
    <scope>GENOME REANNOTATION</scope>
    <source>
        <strain evidence="5">A17</strain>
        <strain evidence="7 8">cv. Jemalong A17</strain>
    </source>
</reference>
<dbReference type="EnsemblPlants" id="KEH16899">
    <property type="protein sequence ID" value="KEH16899"/>
    <property type="gene ID" value="MTR_0071s0010"/>
</dbReference>
<dbReference type="GO" id="GO:0008146">
    <property type="term" value="F:sulfotransferase activity"/>
    <property type="evidence" value="ECO:0000318"/>
    <property type="project" value="GO_Central"/>
</dbReference>
<comment type="similarity">
    <text evidence="1 3">Belongs to the sulfotransferase 1 family.</text>
</comment>
<dbReference type="PANTHER" id="PTHR11783">
    <property type="entry name" value="SULFOTRANSFERASE SULT"/>
    <property type="match status" value="1"/>
</dbReference>
<reference evidence="7" key="3">
    <citation type="submission" date="2015-04" db="UniProtKB">
        <authorList>
            <consortium name="EnsemblPlants"/>
        </authorList>
    </citation>
    <scope>IDENTIFICATION</scope>
    <source>
        <strain evidence="7">cv. Jemalong A17</strain>
    </source>
</reference>
<gene>
    <name evidence="7" type="primary">11405563</name>
    <name evidence="5" type="ordered locus">MTR_3g046670</name>
    <name evidence="6" type="ORF">MTR_0071s0010</name>
</gene>
<dbReference type="EnsemblPlants" id="AES70035">
    <property type="protein sequence ID" value="AES70035"/>
    <property type="gene ID" value="MTR_3g046670"/>
</dbReference>
<dbReference type="GO" id="GO:0016787">
    <property type="term" value="F:hydrolase activity"/>
    <property type="evidence" value="ECO:0007669"/>
    <property type="project" value="UniProtKB-KW"/>
</dbReference>
<evidence type="ECO:0000256" key="3">
    <source>
        <dbReference type="RuleBase" id="RU361155"/>
    </source>
</evidence>
<dbReference type="Proteomes" id="UP000002051">
    <property type="component" value="Chromosome 3"/>
</dbReference>
<dbReference type="InterPro" id="IPR027417">
    <property type="entry name" value="P-loop_NTPase"/>
</dbReference>
<dbReference type="Gene3D" id="3.40.50.300">
    <property type="entry name" value="P-loop containing nucleotide triphosphate hydrolases"/>
    <property type="match status" value="1"/>
</dbReference>
<evidence type="ECO:0000313" key="5">
    <source>
        <dbReference type="EMBL" id="AES70035.2"/>
    </source>
</evidence>
<proteinExistence type="inferred from homology"/>
<evidence type="ECO:0000256" key="2">
    <source>
        <dbReference type="ARBA" id="ARBA00022679"/>
    </source>
</evidence>
<dbReference type="GO" id="GO:0051923">
    <property type="term" value="P:sulfation"/>
    <property type="evidence" value="ECO:0000318"/>
    <property type="project" value="GO_Central"/>
</dbReference>
<dbReference type="Pfam" id="PF00685">
    <property type="entry name" value="Sulfotransfer_1"/>
    <property type="match status" value="1"/>
</dbReference>
<sequence length="333" mass="38957">MEESDEHSHFPKYLQEDDITLECKELIQTLPMEKGWVSTHLHQYQGFWQTKKHLQGVLSFQKHFQAHDTDIILATSPKAGTTWLKALIFALLNRKRYPNIHDNNHPLLTTNPHVLVPFLELSLYIEKDILPDINSFSAPRLFSTHVPYKSLPKSIKDSTCKVVYLCRDPKDTFASMWHFTNKIRPQNRETLQLEESFEKFSRGVSLFGPFWEHLLGYWKESLERQEKVMFLRYEEMKMKPCFYLKEVAEFLGCPFSKEEESKGVVDDILNLCSFEKLSNLEVNKFGKLPSGEENKAFFRSGKVGDWKTLLSIEMIERLNTVIEQNLGKHGMSF</sequence>
<feature type="domain" description="Sulfotransferase" evidence="4">
    <location>
        <begin position="68"/>
        <end position="328"/>
    </location>
</feature>
<reference evidence="5 8" key="1">
    <citation type="journal article" date="2011" name="Nature">
        <title>The Medicago genome provides insight into the evolution of rhizobial symbioses.</title>
        <authorList>
            <person name="Young N.D."/>
            <person name="Debelle F."/>
            <person name="Oldroyd G.E."/>
            <person name="Geurts R."/>
            <person name="Cannon S.B."/>
            <person name="Udvardi M.K."/>
            <person name="Benedito V.A."/>
            <person name="Mayer K.F."/>
            <person name="Gouzy J."/>
            <person name="Schoof H."/>
            <person name="Van de Peer Y."/>
            <person name="Proost S."/>
            <person name="Cook D.R."/>
            <person name="Meyers B.C."/>
            <person name="Spannagl M."/>
            <person name="Cheung F."/>
            <person name="De Mita S."/>
            <person name="Krishnakumar V."/>
            <person name="Gundlach H."/>
            <person name="Zhou S."/>
            <person name="Mudge J."/>
            <person name="Bharti A.K."/>
            <person name="Murray J.D."/>
            <person name="Naoumkina M.A."/>
            <person name="Rosen B."/>
            <person name="Silverstein K.A."/>
            <person name="Tang H."/>
            <person name="Rombauts S."/>
            <person name="Zhao P.X."/>
            <person name="Zhou P."/>
            <person name="Barbe V."/>
            <person name="Bardou P."/>
            <person name="Bechner M."/>
            <person name="Bellec A."/>
            <person name="Berger A."/>
            <person name="Berges H."/>
            <person name="Bidwell S."/>
            <person name="Bisseling T."/>
            <person name="Choisne N."/>
            <person name="Couloux A."/>
            <person name="Denny R."/>
            <person name="Deshpande S."/>
            <person name="Dai X."/>
            <person name="Doyle J.J."/>
            <person name="Dudez A.M."/>
            <person name="Farmer A.D."/>
            <person name="Fouteau S."/>
            <person name="Franken C."/>
            <person name="Gibelin C."/>
            <person name="Gish J."/>
            <person name="Goldstein S."/>
            <person name="Gonzalez A.J."/>
            <person name="Green P.J."/>
            <person name="Hallab A."/>
            <person name="Hartog M."/>
            <person name="Hua A."/>
            <person name="Humphray S.J."/>
            <person name="Jeong D.H."/>
            <person name="Jing Y."/>
            <person name="Jocker A."/>
            <person name="Kenton S.M."/>
            <person name="Kim D.J."/>
            <person name="Klee K."/>
            <person name="Lai H."/>
            <person name="Lang C."/>
            <person name="Lin S."/>
            <person name="Macmil S.L."/>
            <person name="Magdelenat G."/>
            <person name="Matthews L."/>
            <person name="McCorrison J."/>
            <person name="Monaghan E.L."/>
            <person name="Mun J.H."/>
            <person name="Najar F.Z."/>
            <person name="Nicholson C."/>
            <person name="Noirot C."/>
            <person name="O'Bleness M."/>
            <person name="Paule C.R."/>
            <person name="Poulain J."/>
            <person name="Prion F."/>
            <person name="Qin B."/>
            <person name="Qu C."/>
            <person name="Retzel E.F."/>
            <person name="Riddle C."/>
            <person name="Sallet E."/>
            <person name="Samain S."/>
            <person name="Samson N."/>
            <person name="Sanders I."/>
            <person name="Saurat O."/>
            <person name="Scarpelli C."/>
            <person name="Schiex T."/>
            <person name="Segurens B."/>
            <person name="Severin A.J."/>
            <person name="Sherrier D.J."/>
            <person name="Shi R."/>
            <person name="Sims S."/>
            <person name="Singer S.R."/>
            <person name="Sinharoy S."/>
            <person name="Sterck L."/>
            <person name="Viollet A."/>
            <person name="Wang B.B."/>
            <person name="Wang K."/>
            <person name="Wang M."/>
            <person name="Wang X."/>
            <person name="Warfsmann J."/>
            <person name="Weissenbach J."/>
            <person name="White D.D."/>
            <person name="White J.D."/>
            <person name="Wiley G.B."/>
            <person name="Wincker P."/>
            <person name="Xing Y."/>
            <person name="Yang L."/>
            <person name="Yao Z."/>
            <person name="Ying F."/>
            <person name="Zhai J."/>
            <person name="Zhou L."/>
            <person name="Zuber A."/>
            <person name="Denarie J."/>
            <person name="Dixon R.A."/>
            <person name="May G.D."/>
            <person name="Schwartz D.C."/>
            <person name="Rogers J."/>
            <person name="Quetier F."/>
            <person name="Town C.D."/>
            <person name="Roe B.A."/>
        </authorList>
    </citation>
    <scope>NUCLEOTIDE SEQUENCE [LARGE SCALE GENOMIC DNA]</scope>
    <source>
        <strain evidence="5">A17</strain>
        <strain evidence="7 8">cv. Jemalong A17</strain>
    </source>
</reference>
<evidence type="ECO:0000313" key="7">
    <source>
        <dbReference type="EnsemblPlants" id="AES70035"/>
    </source>
</evidence>
<dbReference type="OrthoDB" id="1394356at2759"/>
<keyword evidence="2 3" id="KW-0808">Transferase</keyword>